<gene>
    <name evidence="3" type="ORF">NSK_005691</name>
</gene>
<dbReference type="EMBL" id="SDOX01000080">
    <property type="protein sequence ID" value="TFJ83002.1"/>
    <property type="molecule type" value="Genomic_DNA"/>
</dbReference>
<evidence type="ECO:0000256" key="1">
    <source>
        <dbReference type="SAM" id="MobiDB-lite"/>
    </source>
</evidence>
<feature type="compositionally biased region" description="Polar residues" evidence="1">
    <location>
        <begin position="60"/>
        <end position="70"/>
    </location>
</feature>
<evidence type="ECO:0000313" key="4">
    <source>
        <dbReference type="Proteomes" id="UP000355283"/>
    </source>
</evidence>
<proteinExistence type="predicted"/>
<feature type="compositionally biased region" description="Basic and acidic residues" evidence="1">
    <location>
        <begin position="225"/>
        <end position="234"/>
    </location>
</feature>
<dbReference type="OrthoDB" id="10384451at2759"/>
<organism evidence="3 4">
    <name type="scientific">Nannochloropsis salina CCMP1776</name>
    <dbReference type="NCBI Taxonomy" id="1027361"/>
    <lineage>
        <taxon>Eukaryota</taxon>
        <taxon>Sar</taxon>
        <taxon>Stramenopiles</taxon>
        <taxon>Ochrophyta</taxon>
        <taxon>Eustigmatophyceae</taxon>
        <taxon>Eustigmatales</taxon>
        <taxon>Monodopsidaceae</taxon>
        <taxon>Microchloropsis</taxon>
        <taxon>Microchloropsis salina</taxon>
    </lineage>
</organism>
<name>A0A4D9CUS4_9STRA</name>
<keyword evidence="2" id="KW-0472">Membrane</keyword>
<evidence type="ECO:0000256" key="2">
    <source>
        <dbReference type="SAM" id="Phobius"/>
    </source>
</evidence>
<evidence type="ECO:0000313" key="3">
    <source>
        <dbReference type="EMBL" id="TFJ83002.1"/>
    </source>
</evidence>
<protein>
    <submittedName>
        <fullName evidence="3">Uncharacterized protein</fullName>
    </submittedName>
</protein>
<reference evidence="3 4" key="1">
    <citation type="submission" date="2019-01" db="EMBL/GenBank/DDBJ databases">
        <title>Nuclear Genome Assembly of the Microalgal Biofuel strain Nannochloropsis salina CCMP1776.</title>
        <authorList>
            <person name="Hovde B."/>
        </authorList>
    </citation>
    <scope>NUCLEOTIDE SEQUENCE [LARGE SCALE GENOMIC DNA]</scope>
    <source>
        <strain evidence="3 4">CCMP1776</strain>
    </source>
</reference>
<keyword evidence="2" id="KW-1133">Transmembrane helix</keyword>
<feature type="compositionally biased region" description="Pro residues" evidence="1">
    <location>
        <begin position="76"/>
        <end position="90"/>
    </location>
</feature>
<dbReference type="Proteomes" id="UP000355283">
    <property type="component" value="Unassembled WGS sequence"/>
</dbReference>
<keyword evidence="4" id="KW-1185">Reference proteome</keyword>
<accession>A0A4D9CUS4</accession>
<feature type="transmembrane region" description="Helical" evidence="2">
    <location>
        <begin position="21"/>
        <end position="42"/>
    </location>
</feature>
<feature type="region of interest" description="Disordered" evidence="1">
    <location>
        <begin position="185"/>
        <end position="234"/>
    </location>
</feature>
<keyword evidence="2" id="KW-0812">Transmembrane</keyword>
<feature type="region of interest" description="Disordered" evidence="1">
    <location>
        <begin position="57"/>
        <end position="90"/>
    </location>
</feature>
<dbReference type="AlphaFoldDB" id="A0A4D9CUS4"/>
<sequence>MVSTRRQSAKLESRKQQEATYRNAALGSIAAVVLGLLIFFLLPKRVTGWRVSIPGHSRRLPQTSWRSPQMRQFPRSPQPRTMPPPPAVPPFLPRRSTAHALSPTKALTSLLPTSITLSGLFLLLSHVIPPDVALAAPLPRSLSPTLLVLSQEGGREGGKEGDSVPSKIALEDLEKELGEAAFFGGKEVTGESGEEELATGREPLSPPSSPSSTDRLNALLNSKRKSVEPRTHGL</sequence>
<comment type="caution">
    <text evidence="3">The sequence shown here is derived from an EMBL/GenBank/DDBJ whole genome shotgun (WGS) entry which is preliminary data.</text>
</comment>